<sequence length="314" mass="36888">MSTDSRSSSKLKKLYLSDSYSEMSNFFKDFKELFSKSFIANCHIDDASITQEELETLEELDNHEVLENMRDLIESLLSFKTNCKSDGEGEIGLRCEQLEKLLQKQESEVRAHIRNEHELKLYLDTVQQKLLDLEVKYCEAQASIKEMEKCGFESMQTKLKKLESGFQSELNRIAERYRANPDSNQTNEKYKKLEEMYEQKERSYIKLQQDFNKIKILLEETTKQCKALKKEIGKYGIGVISNDVLTRRKEEVIERHFTKSHITSKSSTQNRSKGHFRQRSDDINRQYRFVEPTPPQHARSSSIVKSANFHSYIF</sequence>
<evidence type="ECO:0000313" key="3">
    <source>
        <dbReference type="EMBL" id="OMJ77530.1"/>
    </source>
</evidence>
<dbReference type="AlphaFoldDB" id="A0A1R2BLE0"/>
<dbReference type="EMBL" id="MPUH01000570">
    <property type="protein sequence ID" value="OMJ77530.1"/>
    <property type="molecule type" value="Genomic_DNA"/>
</dbReference>
<evidence type="ECO:0000256" key="2">
    <source>
        <dbReference type="SAM" id="MobiDB-lite"/>
    </source>
</evidence>
<organism evidence="3 4">
    <name type="scientific">Stentor coeruleus</name>
    <dbReference type="NCBI Taxonomy" id="5963"/>
    <lineage>
        <taxon>Eukaryota</taxon>
        <taxon>Sar</taxon>
        <taxon>Alveolata</taxon>
        <taxon>Ciliophora</taxon>
        <taxon>Postciliodesmatophora</taxon>
        <taxon>Heterotrichea</taxon>
        <taxon>Heterotrichida</taxon>
        <taxon>Stentoridae</taxon>
        <taxon>Stentor</taxon>
    </lineage>
</organism>
<comment type="caution">
    <text evidence="3">The sequence shown here is derived from an EMBL/GenBank/DDBJ whole genome shotgun (WGS) entry which is preliminary data.</text>
</comment>
<evidence type="ECO:0000256" key="1">
    <source>
        <dbReference type="SAM" id="Coils"/>
    </source>
</evidence>
<feature type="compositionally biased region" description="Polar residues" evidence="2">
    <location>
        <begin position="260"/>
        <end position="271"/>
    </location>
</feature>
<dbReference type="Proteomes" id="UP000187209">
    <property type="component" value="Unassembled WGS sequence"/>
</dbReference>
<dbReference type="OrthoDB" id="301299at2759"/>
<keyword evidence="4" id="KW-1185">Reference proteome</keyword>
<accession>A0A1R2BLE0</accession>
<proteinExistence type="predicted"/>
<reference evidence="3 4" key="1">
    <citation type="submission" date="2016-11" db="EMBL/GenBank/DDBJ databases">
        <title>The macronuclear genome of Stentor coeruleus: a giant cell with tiny introns.</title>
        <authorList>
            <person name="Slabodnick M."/>
            <person name="Ruby J.G."/>
            <person name="Reiff S.B."/>
            <person name="Swart E.C."/>
            <person name="Gosai S."/>
            <person name="Prabakaran S."/>
            <person name="Witkowska E."/>
            <person name="Larue G.E."/>
            <person name="Fisher S."/>
            <person name="Freeman R.M."/>
            <person name="Gunawardena J."/>
            <person name="Chu W."/>
            <person name="Stover N.A."/>
            <person name="Gregory B.D."/>
            <person name="Nowacki M."/>
            <person name="Derisi J."/>
            <person name="Roy S.W."/>
            <person name="Marshall W.F."/>
            <person name="Sood P."/>
        </authorList>
    </citation>
    <scope>NUCLEOTIDE SEQUENCE [LARGE SCALE GENOMIC DNA]</scope>
    <source>
        <strain evidence="3">WM001</strain>
    </source>
</reference>
<feature type="coiled-coil region" evidence="1">
    <location>
        <begin position="183"/>
        <end position="231"/>
    </location>
</feature>
<name>A0A1R2BLE0_9CILI</name>
<feature type="region of interest" description="Disordered" evidence="2">
    <location>
        <begin position="259"/>
        <end position="284"/>
    </location>
</feature>
<gene>
    <name evidence="3" type="ORF">SteCoe_22861</name>
</gene>
<keyword evidence="1" id="KW-0175">Coiled coil</keyword>
<evidence type="ECO:0000313" key="4">
    <source>
        <dbReference type="Proteomes" id="UP000187209"/>
    </source>
</evidence>
<protein>
    <submittedName>
        <fullName evidence="3">Uncharacterized protein</fullName>
    </submittedName>
</protein>